<dbReference type="CDD" id="cd11333">
    <property type="entry name" value="AmyAc_SI_OligoGlu_DGase"/>
    <property type="match status" value="1"/>
</dbReference>
<dbReference type="PANTHER" id="PTHR10357:SF184">
    <property type="entry name" value="OLIGO-1,6-GLUCOSIDASE 1"/>
    <property type="match status" value="1"/>
</dbReference>
<dbReference type="eggNOG" id="COG0366">
    <property type="taxonomic scope" value="Bacteria"/>
</dbReference>
<evidence type="ECO:0000313" key="6">
    <source>
        <dbReference type="Proteomes" id="UP000003157"/>
    </source>
</evidence>
<dbReference type="Gene3D" id="2.60.40.1180">
    <property type="entry name" value="Golgi alpha-mannosidase II"/>
    <property type="match status" value="1"/>
</dbReference>
<dbReference type="InterPro" id="IPR045857">
    <property type="entry name" value="O16G_dom_2"/>
</dbReference>
<keyword evidence="2" id="KW-0378">Hydrolase</keyword>
<dbReference type="InterPro" id="IPR017853">
    <property type="entry name" value="GH"/>
</dbReference>
<proteinExistence type="inferred from homology"/>
<dbReference type="PANTHER" id="PTHR10357">
    <property type="entry name" value="ALPHA-AMYLASE FAMILY MEMBER"/>
    <property type="match status" value="1"/>
</dbReference>
<dbReference type="InterPro" id="IPR013780">
    <property type="entry name" value="Glyco_hydro_b"/>
</dbReference>
<dbReference type="SUPFAM" id="SSF51011">
    <property type="entry name" value="Glycosyl hydrolase domain"/>
    <property type="match status" value="1"/>
</dbReference>
<sequence>MEDKIMEQWWKKSVVYQIYVRSFQDSNHDGIGDINGITSRLDYLEKLGVDVLWLTPIYESPNDDNGYDISDYRNILDEYGTMEDFDRLLLEAHQRGIKIVMDLVFNHTSDKHKWFIESQSSKDNPYRDYYIWKDPKDGDVPSNWTSCFQGSAWQYDEATQQYYLHLFSKKQPDLNWQNPKVREECFDIMNYWVDKGVDGFRLDVINLISKDEDKYYTDSDIKGHQVCANGPHIHDYLQEMNQQVLSRKPLLTVGETPAVTIEDGIKFAPLDGRELSMIFQFEMMNVDGAEVNKWTDQRFELLDLKRIMTRWQVGLYQKAWNSLFWNNHDQPRCVSRFGDVSTPFYHEKSAKMLAICLHMMQGTPYIYQGEELGMTNVPFESLEDYRDIESFNSYKQLVEIEKTVKHEDMLRYLRKSSRDNARTPMQWDETIHAGFSDQEPWIMVNPNYLTLNASAQLSDPNSIFYTYQKLIQLRKDYDIITDGKYQLIMEDDPHIYAYKRISDHQELIIYCNFSSQELDYDCSYIHDDAKILISNYDDCAHKLRAYESLVFIQNI</sequence>
<dbReference type="Pfam" id="PF00128">
    <property type="entry name" value="Alpha-amylase"/>
    <property type="match status" value="1"/>
</dbReference>
<dbReference type="HOGENOM" id="CLU_006462_1_2_9"/>
<gene>
    <name evidence="5" type="ORF">HMPREF9488_01521</name>
</gene>
<organism evidence="5 6">
    <name type="scientific">Coprobacillus cateniformis</name>
    <dbReference type="NCBI Taxonomy" id="100884"/>
    <lineage>
        <taxon>Bacteria</taxon>
        <taxon>Bacillati</taxon>
        <taxon>Bacillota</taxon>
        <taxon>Erysipelotrichia</taxon>
        <taxon>Erysipelotrichales</taxon>
        <taxon>Coprobacillaceae</taxon>
        <taxon>Coprobacillus</taxon>
    </lineage>
</organism>
<evidence type="ECO:0000256" key="3">
    <source>
        <dbReference type="ARBA" id="ARBA00023295"/>
    </source>
</evidence>
<protein>
    <submittedName>
        <fullName evidence="5">Alpha amylase</fullName>
    </submittedName>
</protein>
<keyword evidence="6" id="KW-1185">Reference proteome</keyword>
<dbReference type="FunFam" id="3.20.20.80:FF:000064">
    <property type="entry name" value="Oligo-1,6-glucosidase"/>
    <property type="match status" value="2"/>
</dbReference>
<dbReference type="STRING" id="100884.GCA_000269565_03365"/>
<dbReference type="SMART" id="SM00642">
    <property type="entry name" value="Aamy"/>
    <property type="match status" value="1"/>
</dbReference>
<dbReference type="EMBL" id="ADKX01000028">
    <property type="protein sequence ID" value="EFW05191.1"/>
    <property type="molecule type" value="Genomic_DNA"/>
</dbReference>
<dbReference type="GO" id="GO:0004556">
    <property type="term" value="F:alpha-amylase activity"/>
    <property type="evidence" value="ECO:0007669"/>
    <property type="project" value="TreeGrafter"/>
</dbReference>
<dbReference type="Gene3D" id="3.20.20.80">
    <property type="entry name" value="Glycosidases"/>
    <property type="match status" value="1"/>
</dbReference>
<dbReference type="NCBIfam" id="NF008183">
    <property type="entry name" value="PRK10933.1"/>
    <property type="match status" value="1"/>
</dbReference>
<dbReference type="Gene3D" id="3.90.400.10">
    <property type="entry name" value="Oligo-1,6-glucosidase, Domain 2"/>
    <property type="match status" value="1"/>
</dbReference>
<dbReference type="Proteomes" id="UP000003157">
    <property type="component" value="Unassembled WGS sequence"/>
</dbReference>
<feature type="domain" description="Glycosyl hydrolase family 13 catalytic" evidence="4">
    <location>
        <begin position="17"/>
        <end position="422"/>
    </location>
</feature>
<keyword evidence="3" id="KW-0326">Glycosidase</keyword>
<reference evidence="5 6" key="1">
    <citation type="submission" date="2010-12" db="EMBL/GenBank/DDBJ databases">
        <title>The Genome Sequence of Coprobacillus sp. strain 29_1.</title>
        <authorList>
            <consortium name="The Broad Institute Genome Sequencing Platform"/>
            <person name="Earl A."/>
            <person name="Ward D."/>
            <person name="Feldgarden M."/>
            <person name="Gevers D."/>
            <person name="Daigneault M."/>
            <person name="Sibley C.D."/>
            <person name="White A."/>
            <person name="Strauss J."/>
            <person name="Allen-Vercoe E."/>
            <person name="Young S.K."/>
            <person name="Zeng Q."/>
            <person name="Gargeya S."/>
            <person name="Fitzgerald M."/>
            <person name="Haas B."/>
            <person name="Abouelleil A."/>
            <person name="Alvarado L."/>
            <person name="Arachchi H.M."/>
            <person name="Berlin A."/>
            <person name="Brown A."/>
            <person name="Chapman S.B."/>
            <person name="Chen Z."/>
            <person name="Dunbar C."/>
            <person name="Freedman E."/>
            <person name="Gearin G."/>
            <person name="Gellesch M."/>
            <person name="Goldberg J."/>
            <person name="Griggs A."/>
            <person name="Gujja S."/>
            <person name="Heilman E."/>
            <person name="Heiman D."/>
            <person name="Howarth C."/>
            <person name="Larson L."/>
            <person name="Lui A."/>
            <person name="MacDonald P.J.P."/>
            <person name="Mehta T."/>
            <person name="Montmayeur A."/>
            <person name="Murphy C."/>
            <person name="Neiman D."/>
            <person name="Pearson M."/>
            <person name="Priest M."/>
            <person name="Roberts A."/>
            <person name="Saif S."/>
            <person name="Shea T."/>
            <person name="Shenoy N."/>
            <person name="Sisk P."/>
            <person name="Stolte C."/>
            <person name="Sykes S."/>
            <person name="White J."/>
            <person name="Yandava C."/>
            <person name="Nusbaum C."/>
            <person name="Birren B."/>
        </authorList>
    </citation>
    <scope>NUCLEOTIDE SEQUENCE [LARGE SCALE GENOMIC DNA]</scope>
    <source>
        <strain evidence="5 6">29_1</strain>
    </source>
</reference>
<evidence type="ECO:0000313" key="5">
    <source>
        <dbReference type="EMBL" id="EFW05191.1"/>
    </source>
</evidence>
<evidence type="ECO:0000259" key="4">
    <source>
        <dbReference type="SMART" id="SM00642"/>
    </source>
</evidence>
<evidence type="ECO:0000256" key="2">
    <source>
        <dbReference type="ARBA" id="ARBA00022801"/>
    </source>
</evidence>
<dbReference type="AlphaFoldDB" id="E7G9T2"/>
<dbReference type="InterPro" id="IPR006047">
    <property type="entry name" value="GH13_cat_dom"/>
</dbReference>
<comment type="caution">
    <text evidence="5">The sequence shown here is derived from an EMBL/GenBank/DDBJ whole genome shotgun (WGS) entry which is preliminary data.</text>
</comment>
<evidence type="ECO:0000256" key="1">
    <source>
        <dbReference type="ARBA" id="ARBA00008061"/>
    </source>
</evidence>
<accession>E7G9T2</accession>
<dbReference type="FunFam" id="3.90.400.10:FF:000002">
    <property type="entry name" value="Sucrose isomerase"/>
    <property type="match status" value="1"/>
</dbReference>
<comment type="similarity">
    <text evidence="1">Belongs to the glycosyl hydrolase 13 family.</text>
</comment>
<dbReference type="GO" id="GO:0009313">
    <property type="term" value="P:oligosaccharide catabolic process"/>
    <property type="evidence" value="ECO:0007669"/>
    <property type="project" value="TreeGrafter"/>
</dbReference>
<dbReference type="SUPFAM" id="SSF51445">
    <property type="entry name" value="(Trans)glycosidases"/>
    <property type="match status" value="1"/>
</dbReference>
<name>E7G9T2_9FIRM</name>